<name>A0AAD6SL38_9AGAR</name>
<proteinExistence type="predicted"/>
<feature type="region of interest" description="Disordered" evidence="1">
    <location>
        <begin position="131"/>
        <end position="167"/>
    </location>
</feature>
<evidence type="ECO:0000256" key="1">
    <source>
        <dbReference type="SAM" id="MobiDB-lite"/>
    </source>
</evidence>
<comment type="caution">
    <text evidence="2">The sequence shown here is derived from an EMBL/GenBank/DDBJ whole genome shotgun (WGS) entry which is preliminary data.</text>
</comment>
<evidence type="ECO:0000313" key="2">
    <source>
        <dbReference type="EMBL" id="KAJ7029579.1"/>
    </source>
</evidence>
<feature type="region of interest" description="Disordered" evidence="1">
    <location>
        <begin position="1"/>
        <end position="62"/>
    </location>
</feature>
<organism evidence="2 3">
    <name type="scientific">Mycena alexandri</name>
    <dbReference type="NCBI Taxonomy" id="1745969"/>
    <lineage>
        <taxon>Eukaryota</taxon>
        <taxon>Fungi</taxon>
        <taxon>Dikarya</taxon>
        <taxon>Basidiomycota</taxon>
        <taxon>Agaricomycotina</taxon>
        <taxon>Agaricomycetes</taxon>
        <taxon>Agaricomycetidae</taxon>
        <taxon>Agaricales</taxon>
        <taxon>Marasmiineae</taxon>
        <taxon>Mycenaceae</taxon>
        <taxon>Mycena</taxon>
    </lineage>
</organism>
<protein>
    <submittedName>
        <fullName evidence="2">Uncharacterized protein</fullName>
    </submittedName>
</protein>
<dbReference type="AlphaFoldDB" id="A0AAD6SL38"/>
<accession>A0AAD6SL38</accession>
<feature type="compositionally biased region" description="Low complexity" evidence="1">
    <location>
        <begin position="153"/>
        <end position="167"/>
    </location>
</feature>
<keyword evidence="3" id="KW-1185">Reference proteome</keyword>
<dbReference type="EMBL" id="JARJCM010000100">
    <property type="protein sequence ID" value="KAJ7029579.1"/>
    <property type="molecule type" value="Genomic_DNA"/>
</dbReference>
<feature type="compositionally biased region" description="Polar residues" evidence="1">
    <location>
        <begin position="20"/>
        <end position="34"/>
    </location>
</feature>
<gene>
    <name evidence="2" type="ORF">C8F04DRAFT_1116255</name>
</gene>
<dbReference type="Proteomes" id="UP001218188">
    <property type="component" value="Unassembled WGS sequence"/>
</dbReference>
<feature type="compositionally biased region" description="Low complexity" evidence="1">
    <location>
        <begin position="1"/>
        <end position="12"/>
    </location>
</feature>
<reference evidence="2" key="1">
    <citation type="submission" date="2023-03" db="EMBL/GenBank/DDBJ databases">
        <title>Massive genome expansion in bonnet fungi (Mycena s.s.) driven by repeated elements and novel gene families across ecological guilds.</title>
        <authorList>
            <consortium name="Lawrence Berkeley National Laboratory"/>
            <person name="Harder C.B."/>
            <person name="Miyauchi S."/>
            <person name="Viragh M."/>
            <person name="Kuo A."/>
            <person name="Thoen E."/>
            <person name="Andreopoulos B."/>
            <person name="Lu D."/>
            <person name="Skrede I."/>
            <person name="Drula E."/>
            <person name="Henrissat B."/>
            <person name="Morin E."/>
            <person name="Kohler A."/>
            <person name="Barry K."/>
            <person name="LaButti K."/>
            <person name="Morin E."/>
            <person name="Salamov A."/>
            <person name="Lipzen A."/>
            <person name="Mereny Z."/>
            <person name="Hegedus B."/>
            <person name="Baldrian P."/>
            <person name="Stursova M."/>
            <person name="Weitz H."/>
            <person name="Taylor A."/>
            <person name="Grigoriev I.V."/>
            <person name="Nagy L.G."/>
            <person name="Martin F."/>
            <person name="Kauserud H."/>
        </authorList>
    </citation>
    <scope>NUCLEOTIDE SEQUENCE</scope>
    <source>
        <strain evidence="2">CBHHK200</strain>
    </source>
</reference>
<sequence length="257" mass="28737">MRPTSSASSTSPHPRHVTSRLVSNSASADVNHSISPHVEQLRFAPVEREPPRNPPPKRRSRRCFVCGTTGVHDLDFRVCPRTYVLLRRSLAKIDENGRLVSFDGSPLPMTRHPGGVAAHIISRTSNPLRIVHTPRESRPPHPTPANPRQRVESPTPTFTSSSPHSIPPVVRVAPAPEHIPHRHLRPPIERAQPNSSDVESRVRSMWLILLLESLVDRAFRGQLCGIIALIERLGIPDPPTLRQHLQPVFEHISLPLR</sequence>
<evidence type="ECO:0000313" key="3">
    <source>
        <dbReference type="Proteomes" id="UP001218188"/>
    </source>
</evidence>